<dbReference type="GO" id="GO:0051301">
    <property type="term" value="P:cell division"/>
    <property type="evidence" value="ECO:0007669"/>
    <property type="project" value="UniProtKB-KW"/>
</dbReference>
<comment type="subcellular location">
    <subcellularLocation>
        <location evidence="8">Cell outer membrane</location>
        <topology evidence="8">Lipid-anchor</topology>
    </subcellularLocation>
</comment>
<dbReference type="PANTHER" id="PTHR30329">
    <property type="entry name" value="STATOR ELEMENT OF FLAGELLAR MOTOR COMPLEX"/>
    <property type="match status" value="1"/>
</dbReference>
<keyword evidence="4 8" id="KW-0564">Palmitate</keyword>
<dbReference type="InterPro" id="IPR039001">
    <property type="entry name" value="Pal"/>
</dbReference>
<feature type="chain" id="PRO_5012444210" description="Peptidoglycan-associated lipoprotein" evidence="10">
    <location>
        <begin position="21"/>
        <end position="183"/>
    </location>
</feature>
<proteinExistence type="inferred from homology"/>
<dbReference type="EMBL" id="FZOC01000011">
    <property type="protein sequence ID" value="SNS27077.1"/>
    <property type="molecule type" value="Genomic_DNA"/>
</dbReference>
<evidence type="ECO:0000256" key="10">
    <source>
        <dbReference type="SAM" id="SignalP"/>
    </source>
</evidence>
<dbReference type="InterPro" id="IPR006664">
    <property type="entry name" value="OMP_bac"/>
</dbReference>
<keyword evidence="6 8" id="KW-0449">Lipoprotein</keyword>
<feature type="domain" description="OmpA-like" evidence="11">
    <location>
        <begin position="68"/>
        <end position="183"/>
    </location>
</feature>
<keyword evidence="7" id="KW-0131">Cell cycle</keyword>
<evidence type="ECO:0000259" key="11">
    <source>
        <dbReference type="PROSITE" id="PS51123"/>
    </source>
</evidence>
<sequence>MNAKRIWGSILMMCMLVALGAGCAKKSADVMPASATKVEISDKDTDWQNQPAPAPRALTEDELRAQQREAAQRELGNMIFFAFDSFELTPESREVLNAKAEAMKKYSLFNIVVEGHCDERGTSEYNLALGERRAKASQEFLNQLGIPDSRITIVSYGKERPMDPGHNEAAWSKNRRDEFKLQN</sequence>
<dbReference type="PRINTS" id="PR01023">
    <property type="entry name" value="NAFLGMOTY"/>
</dbReference>
<gene>
    <name evidence="8" type="primary">pal</name>
    <name evidence="12" type="ORF">SAMN04488503_0102</name>
</gene>
<dbReference type="AlphaFoldDB" id="A0A239D468"/>
<evidence type="ECO:0000313" key="12">
    <source>
        <dbReference type="EMBL" id="SNS27077.1"/>
    </source>
</evidence>
<feature type="region of interest" description="Disordered" evidence="9">
    <location>
        <begin position="157"/>
        <end position="183"/>
    </location>
</feature>
<evidence type="ECO:0000256" key="8">
    <source>
        <dbReference type="HAMAP-Rule" id="MF_02204"/>
    </source>
</evidence>
<keyword evidence="13" id="KW-1185">Reference proteome</keyword>
<keyword evidence="2 8" id="KW-0732">Signal</keyword>
<feature type="signal peptide" evidence="10">
    <location>
        <begin position="1"/>
        <end position="20"/>
    </location>
</feature>
<protein>
    <recommendedName>
        <fullName evidence="8">Peptidoglycan-associated lipoprotein</fullName>
        <shortName evidence="8">PAL</shortName>
    </recommendedName>
</protein>
<dbReference type="PROSITE" id="PS51123">
    <property type="entry name" value="OMPA_2"/>
    <property type="match status" value="1"/>
</dbReference>
<evidence type="ECO:0000256" key="5">
    <source>
        <dbReference type="ARBA" id="ARBA00023237"/>
    </source>
</evidence>
<dbReference type="RefSeq" id="WP_089275599.1">
    <property type="nucleotide sequence ID" value="NZ_FZOC01000011.1"/>
</dbReference>
<dbReference type="InterPro" id="IPR050330">
    <property type="entry name" value="Bact_OuterMem_StrucFunc"/>
</dbReference>
<keyword evidence="3 8" id="KW-0472">Membrane</keyword>
<evidence type="ECO:0000256" key="4">
    <source>
        <dbReference type="ARBA" id="ARBA00023139"/>
    </source>
</evidence>
<name>A0A239D468_9BACT</name>
<dbReference type="InterPro" id="IPR014169">
    <property type="entry name" value="Pal_lipo_C"/>
</dbReference>
<evidence type="ECO:0000256" key="6">
    <source>
        <dbReference type="ARBA" id="ARBA00023288"/>
    </source>
</evidence>
<evidence type="ECO:0000313" key="13">
    <source>
        <dbReference type="Proteomes" id="UP000198324"/>
    </source>
</evidence>
<evidence type="ECO:0000256" key="9">
    <source>
        <dbReference type="SAM" id="MobiDB-lite"/>
    </source>
</evidence>
<evidence type="ECO:0000256" key="1">
    <source>
        <dbReference type="ARBA" id="ARBA00022618"/>
    </source>
</evidence>
<dbReference type="SUPFAM" id="SSF103088">
    <property type="entry name" value="OmpA-like"/>
    <property type="match status" value="1"/>
</dbReference>
<dbReference type="CDD" id="cd07185">
    <property type="entry name" value="OmpA_C-like"/>
    <property type="match status" value="1"/>
</dbReference>
<dbReference type="Gene3D" id="3.30.1330.60">
    <property type="entry name" value="OmpA-like domain"/>
    <property type="match status" value="1"/>
</dbReference>
<dbReference type="GO" id="GO:0009279">
    <property type="term" value="C:cell outer membrane"/>
    <property type="evidence" value="ECO:0007669"/>
    <property type="project" value="UniProtKB-SubCell"/>
</dbReference>
<keyword evidence="5 8" id="KW-0998">Cell outer membrane</keyword>
<evidence type="ECO:0000256" key="2">
    <source>
        <dbReference type="ARBA" id="ARBA00022729"/>
    </source>
</evidence>
<dbReference type="PRINTS" id="PR01021">
    <property type="entry name" value="OMPADOMAIN"/>
</dbReference>
<dbReference type="OrthoDB" id="9809164at2"/>
<reference evidence="12 13" key="1">
    <citation type="submission" date="2017-06" db="EMBL/GenBank/DDBJ databases">
        <authorList>
            <person name="Kim H.J."/>
            <person name="Triplett B.A."/>
        </authorList>
    </citation>
    <scope>NUCLEOTIDE SEQUENCE [LARGE SCALE GENOMIC DNA]</scope>
    <source>
        <strain evidence="12 13">DSM 13116</strain>
    </source>
</reference>
<accession>A0A239D468</accession>
<dbReference type="InterPro" id="IPR006665">
    <property type="entry name" value="OmpA-like"/>
</dbReference>
<comment type="similarity">
    <text evidence="8">Belongs to the Pal lipoprotein family.</text>
</comment>
<dbReference type="Proteomes" id="UP000198324">
    <property type="component" value="Unassembled WGS sequence"/>
</dbReference>
<feature type="compositionally biased region" description="Basic and acidic residues" evidence="9">
    <location>
        <begin position="157"/>
        <end position="166"/>
    </location>
</feature>
<feature type="compositionally biased region" description="Basic and acidic residues" evidence="9">
    <location>
        <begin position="174"/>
        <end position="183"/>
    </location>
</feature>
<dbReference type="PANTHER" id="PTHR30329:SF21">
    <property type="entry name" value="LIPOPROTEIN YIAD-RELATED"/>
    <property type="match status" value="1"/>
</dbReference>
<dbReference type="InterPro" id="IPR036737">
    <property type="entry name" value="OmpA-like_sf"/>
</dbReference>
<dbReference type="HAMAP" id="MF_02204">
    <property type="entry name" value="Pal"/>
    <property type="match status" value="1"/>
</dbReference>
<keyword evidence="1" id="KW-0132">Cell division</keyword>
<evidence type="ECO:0000256" key="7">
    <source>
        <dbReference type="ARBA" id="ARBA00023306"/>
    </source>
</evidence>
<evidence type="ECO:0000256" key="3">
    <source>
        <dbReference type="ARBA" id="ARBA00023136"/>
    </source>
</evidence>
<organism evidence="12 13">
    <name type="scientific">Humidesulfovibrio mexicanus</name>
    <dbReference type="NCBI Taxonomy" id="147047"/>
    <lineage>
        <taxon>Bacteria</taxon>
        <taxon>Pseudomonadati</taxon>
        <taxon>Thermodesulfobacteriota</taxon>
        <taxon>Desulfovibrionia</taxon>
        <taxon>Desulfovibrionales</taxon>
        <taxon>Desulfovibrionaceae</taxon>
        <taxon>Humidesulfovibrio</taxon>
    </lineage>
</organism>
<dbReference type="NCBIfam" id="TIGR02802">
    <property type="entry name" value="Pal_lipo"/>
    <property type="match status" value="1"/>
</dbReference>
<dbReference type="Pfam" id="PF00691">
    <property type="entry name" value="OmpA"/>
    <property type="match status" value="1"/>
</dbReference>
<dbReference type="PROSITE" id="PS51257">
    <property type="entry name" value="PROKAR_LIPOPROTEIN"/>
    <property type="match status" value="1"/>
</dbReference>